<dbReference type="RefSeq" id="WP_122896718.1">
    <property type="nucleotide sequence ID" value="NZ_RHIB01000001.1"/>
</dbReference>
<sequence>MIECSNEENLIKGIEQNKAIVYFYTPMCGTCALANRFLEMTEPLVEENITIYKSNIAFFPTISRAFKVESVPCAVFIEDGKPVEKMYAFQSVTNVYEQIRLFSNRRDTS</sequence>
<dbReference type="InterPro" id="IPR013766">
    <property type="entry name" value="Thioredoxin_domain"/>
</dbReference>
<dbReference type="SUPFAM" id="SSF52833">
    <property type="entry name" value="Thioredoxin-like"/>
    <property type="match status" value="1"/>
</dbReference>
<feature type="domain" description="Thioredoxin" evidence="1">
    <location>
        <begin position="9"/>
        <end position="91"/>
    </location>
</feature>
<dbReference type="PANTHER" id="PTHR45663">
    <property type="entry name" value="GEO12009P1"/>
    <property type="match status" value="1"/>
</dbReference>
<evidence type="ECO:0000313" key="2">
    <source>
        <dbReference type="EMBL" id="RNA69197.1"/>
    </source>
</evidence>
<dbReference type="PANTHER" id="PTHR45663:SF41">
    <property type="entry name" value="THIOREDOXIN-LIKE PROTEIN YUSE"/>
    <property type="match status" value="1"/>
</dbReference>
<dbReference type="CDD" id="cd02947">
    <property type="entry name" value="TRX_family"/>
    <property type="match status" value="1"/>
</dbReference>
<reference evidence="2 3" key="1">
    <citation type="submission" date="2018-10" db="EMBL/GenBank/DDBJ databases">
        <title>Bacillus Keqinensis sp. nov., a moderately halophilic bacterium isolated from a saline-alkaline lake.</title>
        <authorList>
            <person name="Wang H."/>
        </authorList>
    </citation>
    <scope>NUCLEOTIDE SEQUENCE [LARGE SCALE GENOMIC DNA]</scope>
    <source>
        <strain evidence="2 3">KQ-3</strain>
    </source>
</reference>
<dbReference type="Gene3D" id="3.40.30.10">
    <property type="entry name" value="Glutaredoxin"/>
    <property type="match status" value="1"/>
</dbReference>
<keyword evidence="3" id="KW-1185">Reference proteome</keyword>
<dbReference type="GO" id="GO:0015035">
    <property type="term" value="F:protein-disulfide reductase activity"/>
    <property type="evidence" value="ECO:0007669"/>
    <property type="project" value="TreeGrafter"/>
</dbReference>
<comment type="caution">
    <text evidence="2">The sequence shown here is derived from an EMBL/GenBank/DDBJ whole genome shotgun (WGS) entry which is preliminary data.</text>
</comment>
<dbReference type="InterPro" id="IPR036249">
    <property type="entry name" value="Thioredoxin-like_sf"/>
</dbReference>
<evidence type="ECO:0000259" key="1">
    <source>
        <dbReference type="Pfam" id="PF00085"/>
    </source>
</evidence>
<dbReference type="GO" id="GO:0005829">
    <property type="term" value="C:cytosol"/>
    <property type="evidence" value="ECO:0007669"/>
    <property type="project" value="TreeGrafter"/>
</dbReference>
<dbReference type="Proteomes" id="UP000278746">
    <property type="component" value="Unassembled WGS sequence"/>
</dbReference>
<dbReference type="OrthoDB" id="5784238at2"/>
<accession>A0A3M7TUG9</accession>
<evidence type="ECO:0000313" key="3">
    <source>
        <dbReference type="Proteomes" id="UP000278746"/>
    </source>
</evidence>
<name>A0A3M7TUG9_9BACI</name>
<organism evidence="2 3">
    <name type="scientific">Alteribacter keqinensis</name>
    <dbReference type="NCBI Taxonomy" id="2483800"/>
    <lineage>
        <taxon>Bacteria</taxon>
        <taxon>Bacillati</taxon>
        <taxon>Bacillota</taxon>
        <taxon>Bacilli</taxon>
        <taxon>Bacillales</taxon>
        <taxon>Bacillaceae</taxon>
        <taxon>Alteribacter</taxon>
    </lineage>
</organism>
<dbReference type="GO" id="GO:0045454">
    <property type="term" value="P:cell redox homeostasis"/>
    <property type="evidence" value="ECO:0007669"/>
    <property type="project" value="TreeGrafter"/>
</dbReference>
<protein>
    <submittedName>
        <fullName evidence="2">Thioredoxin</fullName>
    </submittedName>
</protein>
<proteinExistence type="predicted"/>
<gene>
    <name evidence="2" type="ORF">EBO34_04405</name>
</gene>
<dbReference type="EMBL" id="RHIB01000001">
    <property type="protein sequence ID" value="RNA69197.1"/>
    <property type="molecule type" value="Genomic_DNA"/>
</dbReference>
<dbReference type="AlphaFoldDB" id="A0A3M7TUG9"/>
<dbReference type="Pfam" id="PF00085">
    <property type="entry name" value="Thioredoxin"/>
    <property type="match status" value="1"/>
</dbReference>